<dbReference type="PROSITE" id="PS50089">
    <property type="entry name" value="ZF_RING_2"/>
    <property type="match status" value="1"/>
</dbReference>
<comment type="similarity">
    <text evidence="4 16">Belongs to the LTN1 family.</text>
</comment>
<evidence type="ECO:0000313" key="20">
    <source>
        <dbReference type="RefSeq" id="XP_034103440.1"/>
    </source>
</evidence>
<feature type="compositionally biased region" description="Polar residues" evidence="17">
    <location>
        <begin position="31"/>
        <end position="45"/>
    </location>
</feature>
<evidence type="ECO:0000256" key="15">
    <source>
        <dbReference type="PROSITE-ProRule" id="PRU00175"/>
    </source>
</evidence>
<keyword evidence="12 16" id="KW-0833">Ubl conjugation pathway</keyword>
<proteinExistence type="inferred from homology"/>
<evidence type="ECO:0000256" key="3">
    <source>
        <dbReference type="ARBA" id="ARBA00004906"/>
    </source>
</evidence>
<keyword evidence="9 16" id="KW-0479">Metal-binding</keyword>
<gene>
    <name evidence="20" type="primary">LOC117567508</name>
</gene>
<dbReference type="InterPro" id="IPR013083">
    <property type="entry name" value="Znf_RING/FYVE/PHD"/>
</dbReference>
<organism evidence="19 20">
    <name type="scientific">Drosophila albomicans</name>
    <name type="common">Fruit fly</name>
    <dbReference type="NCBI Taxonomy" id="7291"/>
    <lineage>
        <taxon>Eukaryota</taxon>
        <taxon>Metazoa</taxon>
        <taxon>Ecdysozoa</taxon>
        <taxon>Arthropoda</taxon>
        <taxon>Hexapoda</taxon>
        <taxon>Insecta</taxon>
        <taxon>Pterygota</taxon>
        <taxon>Neoptera</taxon>
        <taxon>Endopterygota</taxon>
        <taxon>Diptera</taxon>
        <taxon>Brachycera</taxon>
        <taxon>Muscomorpha</taxon>
        <taxon>Ephydroidea</taxon>
        <taxon>Drosophilidae</taxon>
        <taxon>Drosophila</taxon>
    </lineage>
</organism>
<dbReference type="InterPro" id="IPR054476">
    <property type="entry name" value="Ltn1_N"/>
</dbReference>
<comment type="function">
    <text evidence="16">E3 ubiquitin-protein ligase. Component of the ribosome quality control complex (RQC), a ribosome-associated complex that mediates ubiquitination and extraction of incompletely synthesized nascent chains for proteasomal degradation.</text>
</comment>
<dbReference type="PANTHER" id="PTHR12389:SF0">
    <property type="entry name" value="E3 UBIQUITIN-PROTEIN LIGASE LISTERIN"/>
    <property type="match status" value="1"/>
</dbReference>
<evidence type="ECO:0000259" key="18">
    <source>
        <dbReference type="PROSITE" id="PS50089"/>
    </source>
</evidence>
<evidence type="ECO:0000256" key="6">
    <source>
        <dbReference type="ARBA" id="ARBA00017157"/>
    </source>
</evidence>
<comment type="catalytic activity">
    <reaction evidence="1 16">
        <text>S-ubiquitinyl-[E2 ubiquitin-conjugating enzyme]-L-cysteine + [acceptor protein]-L-lysine = [E2 ubiquitin-conjugating enzyme]-L-cysteine + N(6)-ubiquitinyl-[acceptor protein]-L-lysine.</text>
        <dbReference type="EC" id="2.3.2.27"/>
    </reaction>
</comment>
<keyword evidence="10" id="KW-0677">Repeat</keyword>
<comment type="subunit">
    <text evidence="16">Component of the ribosome quality control complex (RQC).</text>
</comment>
<dbReference type="Pfam" id="PF22958">
    <property type="entry name" value="Ltn1_1st"/>
    <property type="match status" value="1"/>
</dbReference>
<dbReference type="SUPFAM" id="SSF48371">
    <property type="entry name" value="ARM repeat"/>
    <property type="match status" value="1"/>
</dbReference>
<dbReference type="UniPathway" id="UPA00143"/>
<feature type="region of interest" description="Disordered" evidence="17">
    <location>
        <begin position="23"/>
        <end position="45"/>
    </location>
</feature>
<evidence type="ECO:0000256" key="2">
    <source>
        <dbReference type="ARBA" id="ARBA00004514"/>
    </source>
</evidence>
<evidence type="ECO:0000256" key="16">
    <source>
        <dbReference type="RuleBase" id="RU367090"/>
    </source>
</evidence>
<dbReference type="GO" id="GO:0061630">
    <property type="term" value="F:ubiquitin protein ligase activity"/>
    <property type="evidence" value="ECO:0007669"/>
    <property type="project" value="UniProtKB-UniRule"/>
</dbReference>
<dbReference type="GO" id="GO:1990112">
    <property type="term" value="C:RQC complex"/>
    <property type="evidence" value="ECO:0007669"/>
    <property type="project" value="UniProtKB-UniRule"/>
</dbReference>
<sequence>MQCFIAFANYGHIASLLQRVRMGGKTKQTPRTKNNAKPSSSSRSAELLGTTTPVFVGFSAQADGNLVPFAPGFASAEQMPETFDVNISPQTQIILRKLTKKDPMTKKKALQELHELITESDVESLKNILPLWPKFYHNLASDIEHAVREQTQLVLQLLMSKCKRAMAPYLKQLVPVWLASRFDNYAPAASIASNSFRETFARTCEVCLHCQAEIIEYTTRNLTFHTPATLSMGKNLKPEESEAKYHRVVISSLKELSFFIEQTAQAEDLEQLKQGLATLLAHPKFWTFAKSKQTAIKAAWFECIYHILQSVKLEPVVTPQKAQLITTSFQFIDDADPLVAPHVWGCVLLLQSNYEDWYAPLNIRKALLPKLSTLLSNAFNRNAQAICPNLLPFLSKVTSNSLQGLDIYEFYQRFFDNLKTAIVGPHDPPLSKADTSIIHSAYFECLRFMLQQINNDAERTEAMQQFAFGLLEQQLLQPIGQLLLSENTHAKYFFQHTSALVAFWDRQCNSELKSSCALYVKLLNVFWTRIFEMVTQDLAAEDINEQWLSHVLLLVQDLHVANPSLETQSVKFLETDNEKAEVSEQCSQHSTPTKKGDCYAAFIQKELKQLVVKLMRICLDKANSSSNSGRYIHQVRTLTKMFTDIEFYKSLTEQGELSATLDKFVALLGQLNVDACESVVEIVFEILALLESSQRFDYIAQKLLKLQQHTVQNMLLHRLLSYPLCTEPAVRQMLASPETCGIISRIAEEVVVDNNRDKLNLLHKCFFQTDTGDILINAATVDKIVLAMCAPLEQPPSSDMVEVCGSFIAQIMPVICSQANSSLPVRQQVFLRLFKFSLEQRVGDYLSEDTLWEITTCWQDALSSKDIEIDDALLKDCAGIVEELTHNAELSASSLESMAEAMAKFVICSTENIEDDSQRSARIDESIAALLSSTLKTAESVLQFEHHCVYLEALQESISAGVAFDKAELDEAKILPLVRRAALNFTTICKLVCRVDNPQLANQSNEAEDELTEDYCDPNANLLKQWSESLILEILQCINVASAADTWIEVSSHLDDASEELVLCLSEQVRSFMGNSSELVNIIKERLIQAALQQDSVMSCRQLGYLIHYSQYAPFEESATILLHEDLAELLVSKGALKAYVMTLQHLLPKLSQKALNLNGAIMRTEPDDMWVKAAVFRCLVLNNFQSDVNEQTDHNIIASALQFLTRVNEQQNAQKDLLHYNVELLKQPYDSVLSTVEIIKLLNEVLQRFPYELTIKNWDAIRIGLSSWVLSVSKSIKNYTDPKTSFFIVAVYQLFASLVNFIRAEKQKSSTEMLKSVVDEWESVFAREVNVVLFKSYYELTYDANVPPENRVCYELLLERLMPSIEMLDYSFVYGFCKAPSSKLSLDHLCNLLLKQLHSTQYSLRMNAVHALRQLTSHFVADDIMVNDKQNDNLEAACSTISKWHFLNRFEDYLTRYDTLMHKYLEEFSFKLAELEDLEPIDRHDAFSYLLIWDCIINVCAKSPVALRSVYTSWLHENHYEENFLHFLFRAMPVDILKNHSAKWHSNDIYKELSWSQLKDPQLSVERYACHLYSQVLRKLPAVVRKWWNTSQSRQKNFVDNLTTNYVSALICTEELKAIANRKEKHENMQVTVHTSTREVLAVYALDEARMELVITLAANYPLGAVKVECGNQIGGRANARNVGMQLTIYLTHQNGTIYDGLTLWKNNLDKKFEGVEECYVCYTVIHQDTCQLPKLTCKTCKKKFHGPCLYKWFTTSSKSTCPICRNVF</sequence>
<keyword evidence="7" id="KW-0963">Cytoplasm</keyword>
<dbReference type="InterPro" id="IPR011989">
    <property type="entry name" value="ARM-like"/>
</dbReference>
<reference evidence="20" key="1">
    <citation type="submission" date="2025-08" db="UniProtKB">
        <authorList>
            <consortium name="RefSeq"/>
        </authorList>
    </citation>
    <scope>IDENTIFICATION</scope>
    <source>
        <strain evidence="20">15112-1751.03</strain>
        <tissue evidence="20">Whole Adult</tissue>
    </source>
</reference>
<evidence type="ECO:0000313" key="19">
    <source>
        <dbReference type="Proteomes" id="UP000515160"/>
    </source>
</evidence>
<dbReference type="GO" id="GO:0008270">
    <property type="term" value="F:zinc ion binding"/>
    <property type="evidence" value="ECO:0007669"/>
    <property type="project" value="UniProtKB-KW"/>
</dbReference>
<dbReference type="CTD" id="26046"/>
<dbReference type="GO" id="GO:0016567">
    <property type="term" value="P:protein ubiquitination"/>
    <property type="evidence" value="ECO:0007669"/>
    <property type="project" value="UniProtKB-UniPathway"/>
</dbReference>
<evidence type="ECO:0000256" key="5">
    <source>
        <dbReference type="ARBA" id="ARBA00012483"/>
    </source>
</evidence>
<evidence type="ECO:0000256" key="7">
    <source>
        <dbReference type="ARBA" id="ARBA00022490"/>
    </source>
</evidence>
<dbReference type="InterPro" id="IPR001841">
    <property type="entry name" value="Znf_RING"/>
</dbReference>
<keyword evidence="13 16" id="KW-0862">Zinc</keyword>
<dbReference type="InterPro" id="IPR054477">
    <property type="entry name" value="LTN1_E3_ligase_6th"/>
</dbReference>
<evidence type="ECO:0000256" key="11">
    <source>
        <dbReference type="ARBA" id="ARBA00022771"/>
    </source>
</evidence>
<evidence type="ECO:0000256" key="4">
    <source>
        <dbReference type="ARBA" id="ARBA00007997"/>
    </source>
</evidence>
<dbReference type="RefSeq" id="XP_034103440.1">
    <property type="nucleotide sequence ID" value="XM_034247549.2"/>
</dbReference>
<dbReference type="InterPro" id="IPR039795">
    <property type="entry name" value="LTN1/Rkr1"/>
</dbReference>
<evidence type="ECO:0000256" key="13">
    <source>
        <dbReference type="ARBA" id="ARBA00022833"/>
    </source>
</evidence>
<dbReference type="GO" id="GO:0072344">
    <property type="term" value="P:rescue of stalled ribosome"/>
    <property type="evidence" value="ECO:0007669"/>
    <property type="project" value="UniProtKB-UniRule"/>
</dbReference>
<dbReference type="Pfam" id="PF23009">
    <property type="entry name" value="UBC_like"/>
    <property type="match status" value="1"/>
</dbReference>
<dbReference type="PANTHER" id="PTHR12389">
    <property type="entry name" value="ZINC FINGER PROTEIN 294"/>
    <property type="match status" value="1"/>
</dbReference>
<comment type="subcellular location">
    <subcellularLocation>
        <location evidence="2">Cytoplasm</location>
        <location evidence="2">Cytosol</location>
    </subcellularLocation>
</comment>
<feature type="domain" description="RING-type" evidence="18">
    <location>
        <begin position="1720"/>
        <end position="1767"/>
    </location>
</feature>
<dbReference type="Gene3D" id="3.30.40.10">
    <property type="entry name" value="Zinc/RING finger domain, C3HC4 (zinc finger)"/>
    <property type="match status" value="1"/>
</dbReference>
<dbReference type="Proteomes" id="UP000515160">
    <property type="component" value="Chromosome 3"/>
</dbReference>
<dbReference type="InterPro" id="IPR054478">
    <property type="entry name" value="LTN1_UBC"/>
</dbReference>
<dbReference type="GO" id="GO:0005829">
    <property type="term" value="C:cytosol"/>
    <property type="evidence" value="ECO:0007669"/>
    <property type="project" value="UniProtKB-SubCell"/>
</dbReference>
<keyword evidence="11 15" id="KW-0863">Zinc-finger</keyword>
<dbReference type="Pfam" id="PF22999">
    <property type="entry name" value="LTN1_E3_ligase_6th"/>
    <property type="match status" value="1"/>
</dbReference>
<protein>
    <recommendedName>
        <fullName evidence="6 16">E3 ubiquitin-protein ligase listerin</fullName>
        <ecNumber evidence="5 16">2.3.2.27</ecNumber>
    </recommendedName>
    <alternativeName>
        <fullName evidence="14 16">RING-type E3 ubiquitin transferase listerin</fullName>
    </alternativeName>
</protein>
<evidence type="ECO:0000256" key="12">
    <source>
        <dbReference type="ARBA" id="ARBA00022786"/>
    </source>
</evidence>
<dbReference type="SUPFAM" id="SSF57850">
    <property type="entry name" value="RING/U-box"/>
    <property type="match status" value="1"/>
</dbReference>
<evidence type="ECO:0000256" key="8">
    <source>
        <dbReference type="ARBA" id="ARBA00022679"/>
    </source>
</evidence>
<name>A0A6P8WXT1_DROAB</name>
<dbReference type="FunFam" id="3.30.40.10:FF:000038">
    <property type="entry name" value="E3 ubiquitin-protein ligase listerin"/>
    <property type="match status" value="1"/>
</dbReference>
<comment type="pathway">
    <text evidence="3 16">Protein modification; protein ubiquitination.</text>
</comment>
<evidence type="ECO:0000256" key="14">
    <source>
        <dbReference type="ARBA" id="ARBA00032366"/>
    </source>
</evidence>
<keyword evidence="8 16" id="KW-0808">Transferase</keyword>
<evidence type="ECO:0000256" key="9">
    <source>
        <dbReference type="ARBA" id="ARBA00022723"/>
    </source>
</evidence>
<dbReference type="GO" id="GO:1990116">
    <property type="term" value="P:ribosome-associated ubiquitin-dependent protein catabolic process"/>
    <property type="evidence" value="ECO:0007669"/>
    <property type="project" value="UniProtKB-UniRule"/>
</dbReference>
<dbReference type="GeneID" id="117567508"/>
<dbReference type="InterPro" id="IPR016024">
    <property type="entry name" value="ARM-type_fold"/>
</dbReference>
<evidence type="ECO:0000256" key="1">
    <source>
        <dbReference type="ARBA" id="ARBA00000900"/>
    </source>
</evidence>
<dbReference type="Gene3D" id="1.25.10.10">
    <property type="entry name" value="Leucine-rich Repeat Variant"/>
    <property type="match status" value="1"/>
</dbReference>
<dbReference type="EC" id="2.3.2.27" evidence="5 16"/>
<keyword evidence="19" id="KW-1185">Reference proteome</keyword>
<dbReference type="OrthoDB" id="6108at2759"/>
<dbReference type="GO" id="GO:0043023">
    <property type="term" value="F:ribosomal large subunit binding"/>
    <property type="evidence" value="ECO:0007669"/>
    <property type="project" value="TreeGrafter"/>
</dbReference>
<evidence type="ECO:0000256" key="10">
    <source>
        <dbReference type="ARBA" id="ARBA00022737"/>
    </source>
</evidence>
<evidence type="ECO:0000256" key="17">
    <source>
        <dbReference type="SAM" id="MobiDB-lite"/>
    </source>
</evidence>
<accession>A0A6P8WXT1</accession>